<evidence type="ECO:0000256" key="6">
    <source>
        <dbReference type="ARBA" id="ARBA00029447"/>
    </source>
</evidence>
<evidence type="ECO:0000313" key="12">
    <source>
        <dbReference type="Proteomes" id="UP000235116"/>
    </source>
</evidence>
<evidence type="ECO:0000256" key="8">
    <source>
        <dbReference type="SAM" id="Phobius"/>
    </source>
</evidence>
<feature type="transmembrane region" description="Helical" evidence="8">
    <location>
        <begin position="131"/>
        <end position="153"/>
    </location>
</feature>
<dbReference type="SUPFAM" id="SSF58104">
    <property type="entry name" value="Methyl-accepting chemotaxis protein (MCP) signaling domain"/>
    <property type="match status" value="1"/>
</dbReference>
<accession>A0A2K9LJE4</accession>
<dbReference type="InterPro" id="IPR004089">
    <property type="entry name" value="MCPsignal_dom"/>
</dbReference>
<dbReference type="GO" id="GO:0007165">
    <property type="term" value="P:signal transduction"/>
    <property type="evidence" value="ECO:0007669"/>
    <property type="project" value="UniProtKB-KW"/>
</dbReference>
<dbReference type="FunFam" id="1.10.287.950:FF:000001">
    <property type="entry name" value="Methyl-accepting chemotaxis sensory transducer"/>
    <property type="match status" value="1"/>
</dbReference>
<evidence type="ECO:0000256" key="4">
    <source>
        <dbReference type="ARBA" id="ARBA00023136"/>
    </source>
</evidence>
<dbReference type="PANTHER" id="PTHR32089:SF119">
    <property type="entry name" value="METHYL-ACCEPTING CHEMOTAXIS PROTEIN CTPL"/>
    <property type="match status" value="1"/>
</dbReference>
<evidence type="ECO:0000256" key="1">
    <source>
        <dbReference type="ARBA" id="ARBA00004141"/>
    </source>
</evidence>
<proteinExistence type="inferred from homology"/>
<dbReference type="AlphaFoldDB" id="A0A2K9LJE4"/>
<keyword evidence="3 8" id="KW-1133">Transmembrane helix</keyword>
<feature type="domain" description="Methyl-accepting transducer" evidence="9">
    <location>
        <begin position="212"/>
        <end position="448"/>
    </location>
</feature>
<evidence type="ECO:0000313" key="11">
    <source>
        <dbReference type="EMBL" id="AUM12347.1"/>
    </source>
</evidence>
<gene>
    <name evidence="11" type="ORF">Kalk_07930</name>
</gene>
<dbReference type="SMART" id="SM00283">
    <property type="entry name" value="MA"/>
    <property type="match status" value="1"/>
</dbReference>
<keyword evidence="4 8" id="KW-0472">Membrane</keyword>
<dbReference type="Pfam" id="PF00015">
    <property type="entry name" value="MCPsignal"/>
    <property type="match status" value="1"/>
</dbReference>
<comment type="similarity">
    <text evidence="6">Belongs to the methyl-accepting chemotaxis (MCP) protein family.</text>
</comment>
<organism evidence="11 12">
    <name type="scientific">Ketobacter alkanivorans</name>
    <dbReference type="NCBI Taxonomy" id="1917421"/>
    <lineage>
        <taxon>Bacteria</taxon>
        <taxon>Pseudomonadati</taxon>
        <taxon>Pseudomonadota</taxon>
        <taxon>Gammaproteobacteria</taxon>
        <taxon>Pseudomonadales</taxon>
        <taxon>Ketobacteraceae</taxon>
        <taxon>Ketobacter</taxon>
    </lineage>
</organism>
<evidence type="ECO:0000259" key="9">
    <source>
        <dbReference type="PROSITE" id="PS50111"/>
    </source>
</evidence>
<dbReference type="Gene3D" id="1.10.287.950">
    <property type="entry name" value="Methyl-accepting chemotaxis protein"/>
    <property type="match status" value="1"/>
</dbReference>
<feature type="domain" description="HAMP" evidence="10">
    <location>
        <begin position="154"/>
        <end position="207"/>
    </location>
</feature>
<dbReference type="CDD" id="cd06225">
    <property type="entry name" value="HAMP"/>
    <property type="match status" value="1"/>
</dbReference>
<dbReference type="GO" id="GO:0006935">
    <property type="term" value="P:chemotaxis"/>
    <property type="evidence" value="ECO:0007669"/>
    <property type="project" value="UniProtKB-ARBA"/>
</dbReference>
<evidence type="ECO:0000256" key="7">
    <source>
        <dbReference type="PROSITE-ProRule" id="PRU00284"/>
    </source>
</evidence>
<keyword evidence="12" id="KW-1185">Reference proteome</keyword>
<dbReference type="PROSITE" id="PS50885">
    <property type="entry name" value="HAMP"/>
    <property type="match status" value="1"/>
</dbReference>
<dbReference type="KEGG" id="kak:Kalk_07930"/>
<dbReference type="SMART" id="SM00304">
    <property type="entry name" value="HAMP"/>
    <property type="match status" value="1"/>
</dbReference>
<reference evidence="12" key="1">
    <citation type="submission" date="2017-08" db="EMBL/GenBank/DDBJ databases">
        <title>Direct submision.</title>
        <authorList>
            <person name="Kim S.-J."/>
            <person name="Rhee S.-K."/>
        </authorList>
    </citation>
    <scope>NUCLEOTIDE SEQUENCE [LARGE SCALE GENOMIC DNA]</scope>
    <source>
        <strain evidence="12">GI5</strain>
    </source>
</reference>
<evidence type="ECO:0000259" key="10">
    <source>
        <dbReference type="PROSITE" id="PS50885"/>
    </source>
</evidence>
<dbReference type="GO" id="GO:0016020">
    <property type="term" value="C:membrane"/>
    <property type="evidence" value="ECO:0007669"/>
    <property type="project" value="UniProtKB-SubCell"/>
</dbReference>
<sequence>MLVLVLFALLDQRIDALAQARLQAATTLQLVQVHPQSAQGMTGLFQVVGGEAQWMDSHRSSTALQLRWGAVKPGSNGFSDVVSSDGFASRWWHDVFASDDLRYLAYSGTAQEAVGMALVMPSLLDVALSKLWYYGVAVFLLMMVVLFCSQMLIQFVSKPMQALRDTMRQVQQNGDLRVKVESRSGDEVGEMTEAFNNMVQDLARIVTEIRSAAMTMDVMSKNLVKEVDGNARSIEVQKSEATQLVEAISYMVANNQHVHSNASDNTQRSLSSVSVAKEGNVQVESVVESITRLAADIRDGADVVQQLAKETGAISSALDVINSIAEQTNLLALNAAIEAARAGEQGRGFAVVADEVRNLAKRVQESTEEIKAMLQRLEHSSKAAVEVMNARSDEARKCVDQADNAGKLIHEIASNVQAMNDANGQIAHRINEQTDTVTGVNRSVTMLSEEMDAVSESVKRNAGAAQILAELSSRMTKVIAHLKL</sequence>
<comment type="subcellular location">
    <subcellularLocation>
        <location evidence="1">Membrane</location>
        <topology evidence="1">Multi-pass membrane protein</topology>
    </subcellularLocation>
</comment>
<dbReference type="InterPro" id="IPR003660">
    <property type="entry name" value="HAMP_dom"/>
</dbReference>
<dbReference type="Pfam" id="PF00672">
    <property type="entry name" value="HAMP"/>
    <property type="match status" value="1"/>
</dbReference>
<dbReference type="EMBL" id="CP022684">
    <property type="protein sequence ID" value="AUM12347.1"/>
    <property type="molecule type" value="Genomic_DNA"/>
</dbReference>
<name>A0A2K9LJE4_9GAMM</name>
<evidence type="ECO:0000256" key="2">
    <source>
        <dbReference type="ARBA" id="ARBA00022692"/>
    </source>
</evidence>
<dbReference type="PANTHER" id="PTHR32089">
    <property type="entry name" value="METHYL-ACCEPTING CHEMOTAXIS PROTEIN MCPB"/>
    <property type="match status" value="1"/>
</dbReference>
<keyword evidence="2 8" id="KW-0812">Transmembrane</keyword>
<dbReference type="PROSITE" id="PS50111">
    <property type="entry name" value="CHEMOTAXIS_TRANSDUC_2"/>
    <property type="match status" value="1"/>
</dbReference>
<keyword evidence="5 7" id="KW-0807">Transducer</keyword>
<evidence type="ECO:0000256" key="3">
    <source>
        <dbReference type="ARBA" id="ARBA00022989"/>
    </source>
</evidence>
<evidence type="ECO:0000256" key="5">
    <source>
        <dbReference type="ARBA" id="ARBA00023224"/>
    </source>
</evidence>
<evidence type="ECO:0008006" key="13">
    <source>
        <dbReference type="Google" id="ProtNLM"/>
    </source>
</evidence>
<dbReference type="Proteomes" id="UP000235116">
    <property type="component" value="Chromosome"/>
</dbReference>
<protein>
    <recommendedName>
        <fullName evidence="13">Methyl-accepting chemotaxis protein</fullName>
    </recommendedName>
</protein>